<keyword evidence="5 10" id="KW-0548">Nucleotidyltransferase</keyword>
<evidence type="ECO:0000259" key="11">
    <source>
        <dbReference type="Pfam" id="PF01467"/>
    </source>
</evidence>
<sequence>MTEKIGILGGTFDPPHIIHLIIANEVYAQLGLKKVIFLPNKVPPHKKESGFVEAKDRVHMLELATASNPHFEVDARELSREGKSYTFDTMLEMTKEKPDQSFYFIIGGDMVEYLPKWYRIEELLQLVTFVGVNRPAYSLNSEYPVLNVTVPETDISSSLIREKCWKKSPIDYYVPEKVAAYIKEHHFYEP</sequence>
<comment type="catalytic activity">
    <reaction evidence="9 10">
        <text>nicotinate beta-D-ribonucleotide + ATP + H(+) = deamido-NAD(+) + diphosphate</text>
        <dbReference type="Rhea" id="RHEA:22860"/>
        <dbReference type="ChEBI" id="CHEBI:15378"/>
        <dbReference type="ChEBI" id="CHEBI:30616"/>
        <dbReference type="ChEBI" id="CHEBI:33019"/>
        <dbReference type="ChEBI" id="CHEBI:57502"/>
        <dbReference type="ChEBI" id="CHEBI:58437"/>
        <dbReference type="EC" id="2.7.7.18"/>
    </reaction>
</comment>
<keyword evidence="8 10" id="KW-0520">NAD</keyword>
<dbReference type="NCBIfam" id="TIGR00482">
    <property type="entry name" value="nicotinate (nicotinamide) nucleotide adenylyltransferase"/>
    <property type="match status" value="1"/>
</dbReference>
<organism evidence="12 13">
    <name type="scientific">Listeria kieliensis</name>
    <dbReference type="NCBI Taxonomy" id="1621700"/>
    <lineage>
        <taxon>Bacteria</taxon>
        <taxon>Bacillati</taxon>
        <taxon>Bacillota</taxon>
        <taxon>Bacilli</taxon>
        <taxon>Bacillales</taxon>
        <taxon>Listeriaceae</taxon>
        <taxon>Listeria</taxon>
    </lineage>
</organism>
<proteinExistence type="inferred from homology"/>
<comment type="pathway">
    <text evidence="2 10">Cofactor biosynthesis; NAD(+) biosynthesis; deamido-NAD(+) from nicotinate D-ribonucleotide: step 1/1.</text>
</comment>
<dbReference type="InterPro" id="IPR004821">
    <property type="entry name" value="Cyt_trans-like"/>
</dbReference>
<dbReference type="GO" id="GO:0009435">
    <property type="term" value="P:NAD+ biosynthetic process"/>
    <property type="evidence" value="ECO:0007669"/>
    <property type="project" value="UniProtKB-UniRule"/>
</dbReference>
<protein>
    <recommendedName>
        <fullName evidence="10">Probable nicotinate-nucleotide adenylyltransferase</fullName>
        <ecNumber evidence="10">2.7.7.18</ecNumber>
    </recommendedName>
    <alternativeName>
        <fullName evidence="10">Deamido-NAD(+) diphosphorylase</fullName>
    </alternativeName>
    <alternativeName>
        <fullName evidence="10">Deamido-NAD(+) pyrophosphorylase</fullName>
    </alternativeName>
    <alternativeName>
        <fullName evidence="10">Nicotinate mononucleotide adenylyltransferase</fullName>
        <shortName evidence="10">NaMN adenylyltransferase</shortName>
    </alternativeName>
</protein>
<dbReference type="GO" id="GO:0005524">
    <property type="term" value="F:ATP binding"/>
    <property type="evidence" value="ECO:0007669"/>
    <property type="project" value="UniProtKB-KW"/>
</dbReference>
<dbReference type="InterPro" id="IPR014729">
    <property type="entry name" value="Rossmann-like_a/b/a_fold"/>
</dbReference>
<evidence type="ECO:0000256" key="2">
    <source>
        <dbReference type="ARBA" id="ARBA00005019"/>
    </source>
</evidence>
<dbReference type="NCBIfam" id="TIGR00125">
    <property type="entry name" value="cyt_tran_rel"/>
    <property type="match status" value="1"/>
</dbReference>
<dbReference type="SUPFAM" id="SSF52374">
    <property type="entry name" value="Nucleotidylyl transferase"/>
    <property type="match status" value="1"/>
</dbReference>
<dbReference type="PANTHER" id="PTHR39321:SF3">
    <property type="entry name" value="PHOSPHOPANTETHEINE ADENYLYLTRANSFERASE"/>
    <property type="match status" value="1"/>
</dbReference>
<evidence type="ECO:0000256" key="6">
    <source>
        <dbReference type="ARBA" id="ARBA00022741"/>
    </source>
</evidence>
<dbReference type="Gene3D" id="3.40.50.620">
    <property type="entry name" value="HUPs"/>
    <property type="match status" value="1"/>
</dbReference>
<accession>A0A3D8TVB4</accession>
<dbReference type="CDD" id="cd02165">
    <property type="entry name" value="NMNAT"/>
    <property type="match status" value="1"/>
</dbReference>
<evidence type="ECO:0000313" key="12">
    <source>
        <dbReference type="EMBL" id="RDX02822.1"/>
    </source>
</evidence>
<evidence type="ECO:0000256" key="10">
    <source>
        <dbReference type="HAMAP-Rule" id="MF_00244"/>
    </source>
</evidence>
<feature type="domain" description="Cytidyltransferase-like" evidence="11">
    <location>
        <begin position="7"/>
        <end position="163"/>
    </location>
</feature>
<dbReference type="GO" id="GO:0004515">
    <property type="term" value="F:nicotinate-nucleotide adenylyltransferase activity"/>
    <property type="evidence" value="ECO:0007669"/>
    <property type="project" value="UniProtKB-UniRule"/>
</dbReference>
<dbReference type="NCBIfam" id="NF000840">
    <property type="entry name" value="PRK00071.1-3"/>
    <property type="match status" value="1"/>
</dbReference>
<dbReference type="Proteomes" id="UP000257055">
    <property type="component" value="Unassembled WGS sequence"/>
</dbReference>
<evidence type="ECO:0000256" key="9">
    <source>
        <dbReference type="ARBA" id="ARBA00048721"/>
    </source>
</evidence>
<evidence type="ECO:0000256" key="7">
    <source>
        <dbReference type="ARBA" id="ARBA00022840"/>
    </source>
</evidence>
<gene>
    <name evidence="10" type="primary">nadD</name>
    <name evidence="12" type="ORF">UR08_04770</name>
</gene>
<dbReference type="FunFam" id="3.40.50.620:FF:000079">
    <property type="entry name" value="Probable nicotinate-nucleotide adenylyltransferase"/>
    <property type="match status" value="1"/>
</dbReference>
<keyword evidence="7 10" id="KW-0067">ATP-binding</keyword>
<dbReference type="Pfam" id="PF01467">
    <property type="entry name" value="CTP_transf_like"/>
    <property type="match status" value="1"/>
</dbReference>
<evidence type="ECO:0000256" key="8">
    <source>
        <dbReference type="ARBA" id="ARBA00023027"/>
    </source>
</evidence>
<keyword evidence="4 10" id="KW-0808">Transferase</keyword>
<reference evidence="13" key="1">
    <citation type="submission" date="2015-04" db="EMBL/GenBank/DDBJ databases">
        <authorList>
            <person name="Schardt J."/>
            <person name="Mueller-Herbst S."/>
            <person name="Scherer S."/>
            <person name="Huptas C."/>
        </authorList>
    </citation>
    <scope>NUCLEOTIDE SEQUENCE [LARGE SCALE GENOMIC DNA]</scope>
    <source>
        <strain evidence="13">Kiel-L1</strain>
    </source>
</reference>
<dbReference type="InterPro" id="IPR005248">
    <property type="entry name" value="NadD/NMNAT"/>
</dbReference>
<comment type="function">
    <text evidence="1 10">Catalyzes the reversible adenylation of nicotinate mononucleotide (NaMN) to nicotinic acid adenine dinucleotide (NaAD).</text>
</comment>
<evidence type="ECO:0000256" key="5">
    <source>
        <dbReference type="ARBA" id="ARBA00022695"/>
    </source>
</evidence>
<dbReference type="EMBL" id="LARY01000001">
    <property type="protein sequence ID" value="RDX02822.1"/>
    <property type="molecule type" value="Genomic_DNA"/>
</dbReference>
<dbReference type="RefSeq" id="WP_115752511.1">
    <property type="nucleotide sequence ID" value="NZ_LARY01000001.1"/>
</dbReference>
<dbReference type="NCBIfam" id="NF000841">
    <property type="entry name" value="PRK00071.1-4"/>
    <property type="match status" value="1"/>
</dbReference>
<dbReference type="AlphaFoldDB" id="A0A3D8TVB4"/>
<dbReference type="HAMAP" id="MF_00244">
    <property type="entry name" value="NaMN_adenylyltr"/>
    <property type="match status" value="1"/>
</dbReference>
<name>A0A3D8TVB4_9LIST</name>
<evidence type="ECO:0000256" key="1">
    <source>
        <dbReference type="ARBA" id="ARBA00002324"/>
    </source>
</evidence>
<keyword evidence="3 10" id="KW-0662">Pyridine nucleotide biosynthesis</keyword>
<evidence type="ECO:0000256" key="4">
    <source>
        <dbReference type="ARBA" id="ARBA00022679"/>
    </source>
</evidence>
<comment type="caution">
    <text evidence="12">The sequence shown here is derived from an EMBL/GenBank/DDBJ whole genome shotgun (WGS) entry which is preliminary data.</text>
</comment>
<dbReference type="UniPathway" id="UPA00253">
    <property type="reaction ID" value="UER00332"/>
</dbReference>
<keyword evidence="6 10" id="KW-0547">Nucleotide-binding</keyword>
<evidence type="ECO:0000313" key="13">
    <source>
        <dbReference type="Proteomes" id="UP000257055"/>
    </source>
</evidence>
<dbReference type="EC" id="2.7.7.18" evidence="10"/>
<evidence type="ECO:0000256" key="3">
    <source>
        <dbReference type="ARBA" id="ARBA00022642"/>
    </source>
</evidence>
<keyword evidence="13" id="KW-1185">Reference proteome</keyword>
<comment type="similarity">
    <text evidence="10">Belongs to the NadD family.</text>
</comment>
<dbReference type="PANTHER" id="PTHR39321">
    <property type="entry name" value="NICOTINATE-NUCLEOTIDE ADENYLYLTRANSFERASE-RELATED"/>
    <property type="match status" value="1"/>
</dbReference>